<keyword evidence="1" id="KW-0418">Kinase</keyword>
<dbReference type="InterPro" id="IPR036890">
    <property type="entry name" value="HATPase_C_sf"/>
</dbReference>
<dbReference type="Gene3D" id="1.25.40.10">
    <property type="entry name" value="Tetratricopeptide repeat domain"/>
    <property type="match status" value="1"/>
</dbReference>
<dbReference type="AlphaFoldDB" id="A0A841N2V1"/>
<accession>A0A841N2V1</accession>
<dbReference type="Gene3D" id="3.30.565.10">
    <property type="entry name" value="Histidine kinase-like ATPase, C-terminal domain"/>
    <property type="match status" value="1"/>
</dbReference>
<dbReference type="GO" id="GO:0016301">
    <property type="term" value="F:kinase activity"/>
    <property type="evidence" value="ECO:0007669"/>
    <property type="project" value="UniProtKB-KW"/>
</dbReference>
<evidence type="ECO:0000313" key="1">
    <source>
        <dbReference type="EMBL" id="MBB6371194.1"/>
    </source>
</evidence>
<keyword evidence="1" id="KW-0808">Transferase</keyword>
<protein>
    <submittedName>
        <fullName evidence="1">Signal transduction histidine kinase</fullName>
    </submittedName>
</protein>
<dbReference type="InterPro" id="IPR011990">
    <property type="entry name" value="TPR-like_helical_dom_sf"/>
</dbReference>
<evidence type="ECO:0000313" key="2">
    <source>
        <dbReference type="Proteomes" id="UP000589738"/>
    </source>
</evidence>
<dbReference type="SUPFAM" id="SSF55874">
    <property type="entry name" value="ATPase domain of HSP90 chaperone/DNA topoisomerase II/histidine kinase"/>
    <property type="match status" value="1"/>
</dbReference>
<dbReference type="EMBL" id="JACHLC010000002">
    <property type="protein sequence ID" value="MBB6371194.1"/>
    <property type="molecule type" value="Genomic_DNA"/>
</dbReference>
<gene>
    <name evidence="1" type="ORF">HNP36_002270</name>
</gene>
<sequence>MKDHDSIGAAKSLVNMAILQSKKGDFYGSIETSLEANNLLKNERDSTIRSTLVSNYNNMAISSSFLQNYDESAKFYIQALKYANIGENKFIIYNNIGDVLILQGKTKLAQQYLNNALLAKDSTNYSRALNNLAKAKFLEDKNYNPLPELYKALEIRSRLKETVEQNSSFATISDYFADKNQERSLFFANQLLLTAEKIKSPDDKVQALKRIINLDPKNYLENFKRFNFINDSIQTARSKAKNQFAIIRFDVEKIKAQNAEKEIQLLQRNIGLGTLSIVLIGGFFWNKRRKKRLQQEKELEVKNTQLKLSKRVHDVVANGIYQVMTKIENQEHFDKEETLDELEFVYEKSRDISYEKPDPENDKKDYKEKISRLIASFKNENTETYTVGNENEIWSGISQSVFEDIYQIIRELLVNMKKHSYASRVIYKFERIDDSIKIQYSDNGIGISGDIIHKNGLTNTGTRIAAIRGEIIFDNKSEKGLKINISFPVS</sequence>
<dbReference type="Proteomes" id="UP000589738">
    <property type="component" value="Unassembled WGS sequence"/>
</dbReference>
<name>A0A841N2V1_9FLAO</name>
<keyword evidence="2" id="KW-1185">Reference proteome</keyword>
<proteinExistence type="predicted"/>
<comment type="caution">
    <text evidence="1">The sequence shown here is derived from an EMBL/GenBank/DDBJ whole genome shotgun (WGS) entry which is preliminary data.</text>
</comment>
<reference evidence="1 2" key="1">
    <citation type="submission" date="2020-08" db="EMBL/GenBank/DDBJ databases">
        <title>Functional genomics of gut bacteria from endangered species of beetles.</title>
        <authorList>
            <person name="Carlos-Shanley C."/>
        </authorList>
    </citation>
    <scope>NUCLEOTIDE SEQUENCE [LARGE SCALE GENOMIC DNA]</scope>
    <source>
        <strain evidence="1 2">S00136</strain>
    </source>
</reference>
<dbReference type="SUPFAM" id="SSF48452">
    <property type="entry name" value="TPR-like"/>
    <property type="match status" value="1"/>
</dbReference>
<organism evidence="1 2">
    <name type="scientific">Chryseobacterium shigense</name>
    <dbReference type="NCBI Taxonomy" id="297244"/>
    <lineage>
        <taxon>Bacteria</taxon>
        <taxon>Pseudomonadati</taxon>
        <taxon>Bacteroidota</taxon>
        <taxon>Flavobacteriia</taxon>
        <taxon>Flavobacteriales</taxon>
        <taxon>Weeksellaceae</taxon>
        <taxon>Chryseobacterium group</taxon>
        <taxon>Chryseobacterium</taxon>
    </lineage>
</organism>
<dbReference type="RefSeq" id="WP_184163120.1">
    <property type="nucleotide sequence ID" value="NZ_JACHLC010000002.1"/>
</dbReference>